<dbReference type="InParanoid" id="D8M2Y7"/>
<dbReference type="Proteomes" id="UP000008312">
    <property type="component" value="Unassembled WGS sequence"/>
</dbReference>
<dbReference type="AlphaFoldDB" id="D8M2Y7"/>
<sequence length="157" mass="17205">MVPNTYIPEHIPVALEAPCPVEEEQQFTTSSSDSSLFSSLSSNDAILSESDENEMFAFEDGPCGDPFACLDAAYEAKQPSYSETGGLMRCGFSLYSSSAPSYDDFCNQYSDGLCSMQEESNQCPLDGGAKRRTLQKTKRMSTGDLQRIIDLCKEISL</sequence>
<name>D8M2Y7_BLAHO</name>
<evidence type="ECO:0000313" key="2">
    <source>
        <dbReference type="Proteomes" id="UP000008312"/>
    </source>
</evidence>
<proteinExistence type="predicted"/>
<reference evidence="1" key="1">
    <citation type="submission" date="2010-02" db="EMBL/GenBank/DDBJ databases">
        <title>Sequencing and annotation of the Blastocystis hominis genome.</title>
        <authorList>
            <person name="Wincker P."/>
        </authorList>
    </citation>
    <scope>NUCLEOTIDE SEQUENCE</scope>
    <source>
        <strain evidence="1">Singapore isolate B</strain>
    </source>
</reference>
<gene>
    <name evidence="1" type="ORF">GSBLH_T00002793001</name>
</gene>
<keyword evidence="2" id="KW-1185">Reference proteome</keyword>
<dbReference type="OrthoDB" id="10634623at2759"/>
<organism evidence="1">
    <name type="scientific">Blastocystis hominis</name>
    <dbReference type="NCBI Taxonomy" id="12968"/>
    <lineage>
        <taxon>Eukaryota</taxon>
        <taxon>Sar</taxon>
        <taxon>Stramenopiles</taxon>
        <taxon>Bigyra</taxon>
        <taxon>Opalozoa</taxon>
        <taxon>Opalinata</taxon>
        <taxon>Blastocystidae</taxon>
        <taxon>Blastocystis</taxon>
    </lineage>
</organism>
<evidence type="ECO:0000313" key="1">
    <source>
        <dbReference type="EMBL" id="CBK22710.2"/>
    </source>
</evidence>
<dbReference type="GeneID" id="24919933"/>
<dbReference type="EMBL" id="FN668650">
    <property type="protein sequence ID" value="CBK22710.2"/>
    <property type="molecule type" value="Genomic_DNA"/>
</dbReference>
<accession>D8M2Y7</accession>
<dbReference type="RefSeq" id="XP_012896758.1">
    <property type="nucleotide sequence ID" value="XM_013041304.1"/>
</dbReference>
<protein>
    <submittedName>
        <fullName evidence="1">Uncharacterized protein</fullName>
    </submittedName>
</protein>